<dbReference type="InterPro" id="IPR050109">
    <property type="entry name" value="HTH-type_TetR-like_transc_reg"/>
</dbReference>
<dbReference type="InterPro" id="IPR009057">
    <property type="entry name" value="Homeodomain-like_sf"/>
</dbReference>
<dbReference type="SUPFAM" id="SSF46689">
    <property type="entry name" value="Homeodomain-like"/>
    <property type="match status" value="1"/>
</dbReference>
<dbReference type="InterPro" id="IPR001647">
    <property type="entry name" value="HTH_TetR"/>
</dbReference>
<gene>
    <name evidence="6" type="ORF">D8M04_00755</name>
</gene>
<evidence type="ECO:0000313" key="7">
    <source>
        <dbReference type="Proteomes" id="UP000270219"/>
    </source>
</evidence>
<feature type="DNA-binding region" description="H-T-H motif" evidence="4">
    <location>
        <begin position="27"/>
        <end position="46"/>
    </location>
</feature>
<reference evidence="6 7" key="1">
    <citation type="submission" date="2018-10" db="EMBL/GenBank/DDBJ databases">
        <title>Oceanobacillus sp. YLB-02 draft genome.</title>
        <authorList>
            <person name="Yu L."/>
        </authorList>
    </citation>
    <scope>NUCLEOTIDE SEQUENCE [LARGE SCALE GENOMIC DNA]</scope>
    <source>
        <strain evidence="6 7">YLB-02</strain>
    </source>
</reference>
<dbReference type="PANTHER" id="PTHR30055:SF234">
    <property type="entry name" value="HTH-TYPE TRANSCRIPTIONAL REGULATOR BETI"/>
    <property type="match status" value="1"/>
</dbReference>
<accession>A0A498D966</accession>
<sequence length="210" mass="24708">MKQNPSKQKVMKAASSLFFLKGFHGTSVRDIAQKANMNVSSINYYFKSKQGLLEYTVTAYYEAYLKALEKTLNETETLAPIERLHALISTIIHYKQSNYQLTCFIQRELSLDSVFVREMAVTYLAKENYIIRETFYNVLEGRVKIDFKNYLLIQLKGMLVTPYILHNDWKDQVIGEYSHQLFVKRYVRVIQQWLDFIILNGMQTEKMLAQ</sequence>
<keyword evidence="3" id="KW-0804">Transcription</keyword>
<evidence type="ECO:0000259" key="5">
    <source>
        <dbReference type="PROSITE" id="PS50977"/>
    </source>
</evidence>
<name>A0A498D966_9BACI</name>
<dbReference type="EMBL" id="RCHR01000001">
    <property type="protein sequence ID" value="RLL47843.1"/>
    <property type="molecule type" value="Genomic_DNA"/>
</dbReference>
<dbReference type="AlphaFoldDB" id="A0A498D966"/>
<dbReference type="Pfam" id="PF00440">
    <property type="entry name" value="TetR_N"/>
    <property type="match status" value="1"/>
</dbReference>
<dbReference type="GO" id="GO:0000976">
    <property type="term" value="F:transcription cis-regulatory region binding"/>
    <property type="evidence" value="ECO:0007669"/>
    <property type="project" value="TreeGrafter"/>
</dbReference>
<dbReference type="GO" id="GO:0003700">
    <property type="term" value="F:DNA-binding transcription factor activity"/>
    <property type="evidence" value="ECO:0007669"/>
    <property type="project" value="TreeGrafter"/>
</dbReference>
<dbReference type="NCBIfam" id="NF037937">
    <property type="entry name" value="septum_RefZ"/>
    <property type="match status" value="1"/>
</dbReference>
<dbReference type="Gene3D" id="1.10.357.10">
    <property type="entry name" value="Tetracycline Repressor, domain 2"/>
    <property type="match status" value="1"/>
</dbReference>
<dbReference type="PANTHER" id="PTHR30055">
    <property type="entry name" value="HTH-TYPE TRANSCRIPTIONAL REGULATOR RUTR"/>
    <property type="match status" value="1"/>
</dbReference>
<evidence type="ECO:0000256" key="4">
    <source>
        <dbReference type="PROSITE-ProRule" id="PRU00335"/>
    </source>
</evidence>
<dbReference type="RefSeq" id="WP_121520426.1">
    <property type="nucleotide sequence ID" value="NZ_RCHR01000001.1"/>
</dbReference>
<proteinExistence type="predicted"/>
<keyword evidence="7" id="KW-1185">Reference proteome</keyword>
<evidence type="ECO:0000256" key="3">
    <source>
        <dbReference type="ARBA" id="ARBA00023163"/>
    </source>
</evidence>
<dbReference type="PROSITE" id="PS50977">
    <property type="entry name" value="HTH_TETR_2"/>
    <property type="match status" value="1"/>
</dbReference>
<keyword evidence="1" id="KW-0805">Transcription regulation</keyword>
<dbReference type="Proteomes" id="UP000270219">
    <property type="component" value="Unassembled WGS sequence"/>
</dbReference>
<evidence type="ECO:0000256" key="1">
    <source>
        <dbReference type="ARBA" id="ARBA00023015"/>
    </source>
</evidence>
<dbReference type="PRINTS" id="PR00455">
    <property type="entry name" value="HTHTETR"/>
</dbReference>
<comment type="caution">
    <text evidence="6">The sequence shown here is derived from an EMBL/GenBank/DDBJ whole genome shotgun (WGS) entry which is preliminary data.</text>
</comment>
<evidence type="ECO:0000256" key="2">
    <source>
        <dbReference type="ARBA" id="ARBA00023125"/>
    </source>
</evidence>
<evidence type="ECO:0000313" key="6">
    <source>
        <dbReference type="EMBL" id="RLL47843.1"/>
    </source>
</evidence>
<dbReference type="OrthoDB" id="9789566at2"/>
<protein>
    <submittedName>
        <fullName evidence="6">TetR/AcrR family transcriptional regulator</fullName>
    </submittedName>
</protein>
<organism evidence="6 7">
    <name type="scientific">Oceanobacillus piezotolerans</name>
    <dbReference type="NCBI Taxonomy" id="2448030"/>
    <lineage>
        <taxon>Bacteria</taxon>
        <taxon>Bacillati</taxon>
        <taxon>Bacillota</taxon>
        <taxon>Bacilli</taxon>
        <taxon>Bacillales</taxon>
        <taxon>Bacillaceae</taxon>
        <taxon>Oceanobacillus</taxon>
    </lineage>
</organism>
<feature type="domain" description="HTH tetR-type" evidence="5">
    <location>
        <begin position="4"/>
        <end position="64"/>
    </location>
</feature>
<keyword evidence="2 4" id="KW-0238">DNA-binding</keyword>